<evidence type="ECO:0000313" key="2">
    <source>
        <dbReference type="EMBL" id="CAA2989192.1"/>
    </source>
</evidence>
<dbReference type="OrthoDB" id="653441at2759"/>
<protein>
    <submittedName>
        <fullName evidence="2">Uncharacterized protein</fullName>
    </submittedName>
</protein>
<evidence type="ECO:0000256" key="1">
    <source>
        <dbReference type="SAM" id="MobiDB-lite"/>
    </source>
</evidence>
<evidence type="ECO:0000313" key="3">
    <source>
        <dbReference type="Proteomes" id="UP000594638"/>
    </source>
</evidence>
<dbReference type="PANTHER" id="PTHR37194">
    <property type="entry name" value="T2E6.7-RELATED"/>
    <property type="match status" value="1"/>
</dbReference>
<organism evidence="2 3">
    <name type="scientific">Olea europaea subsp. europaea</name>
    <dbReference type="NCBI Taxonomy" id="158383"/>
    <lineage>
        <taxon>Eukaryota</taxon>
        <taxon>Viridiplantae</taxon>
        <taxon>Streptophyta</taxon>
        <taxon>Embryophyta</taxon>
        <taxon>Tracheophyta</taxon>
        <taxon>Spermatophyta</taxon>
        <taxon>Magnoliopsida</taxon>
        <taxon>eudicotyledons</taxon>
        <taxon>Gunneridae</taxon>
        <taxon>Pentapetalae</taxon>
        <taxon>asterids</taxon>
        <taxon>lamiids</taxon>
        <taxon>Lamiales</taxon>
        <taxon>Oleaceae</taxon>
        <taxon>Oleeae</taxon>
        <taxon>Olea</taxon>
    </lineage>
</organism>
<dbReference type="Proteomes" id="UP000594638">
    <property type="component" value="Unassembled WGS sequence"/>
</dbReference>
<accession>A0A8S0SBJ3</accession>
<proteinExistence type="predicted"/>
<keyword evidence="3" id="KW-1185">Reference proteome</keyword>
<reference evidence="2 3" key="1">
    <citation type="submission" date="2019-12" db="EMBL/GenBank/DDBJ databases">
        <authorList>
            <person name="Alioto T."/>
            <person name="Alioto T."/>
            <person name="Gomez Garrido J."/>
        </authorList>
    </citation>
    <scope>NUCLEOTIDE SEQUENCE [LARGE SCALE GENOMIC DNA]</scope>
</reference>
<dbReference type="PANTHER" id="PTHR37194:SF2">
    <property type="entry name" value="T2E6.7-RELATED"/>
    <property type="match status" value="1"/>
</dbReference>
<name>A0A8S0SBJ3_OLEEU</name>
<comment type="caution">
    <text evidence="2">The sequence shown here is derived from an EMBL/GenBank/DDBJ whole genome shotgun (WGS) entry which is preliminary data.</text>
</comment>
<dbReference type="Gramene" id="OE9A021621T1">
    <property type="protein sequence ID" value="OE9A021621C1"/>
    <property type="gene ID" value="OE9A021621"/>
</dbReference>
<feature type="compositionally biased region" description="Acidic residues" evidence="1">
    <location>
        <begin position="120"/>
        <end position="134"/>
    </location>
</feature>
<dbReference type="EMBL" id="CACTIH010004069">
    <property type="protein sequence ID" value="CAA2989192.1"/>
    <property type="molecule type" value="Genomic_DNA"/>
</dbReference>
<gene>
    <name evidence="2" type="ORF">OLEA9_A021621</name>
</gene>
<sequence>MRWPQGFWIIGFAPTVNPKKLQRTRGEEKTKGATNLDAAIVHSIGNSVSPGAAKICIMEAQLTDAVAADPCVRATIHLGSETFFVQANNGVLSEQLVSVKEQSMGILKDFIMKHNIPTEVPDEPEEVSSEDDSEMSAKPPMKKSKNGQ</sequence>
<dbReference type="AlphaFoldDB" id="A0A8S0SBJ3"/>
<feature type="region of interest" description="Disordered" evidence="1">
    <location>
        <begin position="117"/>
        <end position="148"/>
    </location>
</feature>